<comment type="miscellaneous">
    <text evidence="7">The porphobilinogen subunits are added to the dipyrromethane group.</text>
</comment>
<dbReference type="SUPFAM" id="SSF54782">
    <property type="entry name" value="Porphobilinogen deaminase (hydroxymethylbilane synthase), C-terminal domain"/>
    <property type="match status" value="1"/>
</dbReference>
<dbReference type="GO" id="GO:0004418">
    <property type="term" value="F:hydroxymethylbilane synthase activity"/>
    <property type="evidence" value="ECO:0007669"/>
    <property type="project" value="UniProtKB-UniRule"/>
</dbReference>
<gene>
    <name evidence="7 10" type="primary">hemC</name>
    <name evidence="10" type="ORF">HMPREF0634_0857</name>
</gene>
<evidence type="ECO:0000256" key="2">
    <source>
        <dbReference type="ARBA" id="ARBA00005638"/>
    </source>
</evidence>
<evidence type="ECO:0000256" key="5">
    <source>
        <dbReference type="ARBA" id="ARBA00023244"/>
    </source>
</evidence>
<dbReference type="OrthoDB" id="9810298at2"/>
<evidence type="ECO:0000256" key="6">
    <source>
        <dbReference type="ARBA" id="ARBA00048169"/>
    </source>
</evidence>
<evidence type="ECO:0000256" key="7">
    <source>
        <dbReference type="HAMAP-Rule" id="MF_00260"/>
    </source>
</evidence>
<sequence>MKLIVGTRGSALALAQTDSIISLVLDKFPDLEIEKKIIKTKGDKILDKSLDKIGDKGLFVSEIERELLEGTIDFAVHSLKDMPTKISPGLKLAQTPERQDPRDVLVINPKHQLRPEDIMDWLRSSQGLKIGTGSKRRTSQLKRINESIQPMMIRGNIGTRLEKLVSQDLDAIVLAAAGINRLGMDGLNLYHFSYEEMIPACGQGALAIEVRSNDENTDRIFDFLADDQACMEIEAERTFLEVINGGCHVPVGATVKKVGNKWVLMGMYGREDCSSIVYGQLDFEPSLGGAKKVGQDLASYLIKSLEDRDK</sequence>
<dbReference type="PIRSF" id="PIRSF001438">
    <property type="entry name" value="4pyrrol_synth_OHMeBilane_synth"/>
    <property type="match status" value="1"/>
</dbReference>
<dbReference type="Pfam" id="PF01379">
    <property type="entry name" value="Porphobil_deam"/>
    <property type="match status" value="1"/>
</dbReference>
<dbReference type="STRING" id="596315.HMPREF0634_0857"/>
<evidence type="ECO:0000259" key="8">
    <source>
        <dbReference type="Pfam" id="PF01379"/>
    </source>
</evidence>
<dbReference type="InterPro" id="IPR022418">
    <property type="entry name" value="Porphobilinogen_deaminase_C"/>
</dbReference>
<feature type="domain" description="Porphobilinogen deaminase C-terminal" evidence="9">
    <location>
        <begin position="232"/>
        <end position="302"/>
    </location>
</feature>
<dbReference type="InterPro" id="IPR022417">
    <property type="entry name" value="Porphobilin_deaminase_N"/>
</dbReference>
<keyword evidence="11" id="KW-1185">Reference proteome</keyword>
<dbReference type="GeneID" id="84801338"/>
<evidence type="ECO:0000313" key="11">
    <source>
        <dbReference type="Proteomes" id="UP000003244"/>
    </source>
</evidence>
<protein>
    <recommendedName>
        <fullName evidence="7">Porphobilinogen deaminase</fullName>
        <shortName evidence="7">PBG</shortName>
        <ecNumber evidence="7">2.5.1.61</ecNumber>
    </recommendedName>
    <alternativeName>
        <fullName evidence="7">Hydroxymethylbilane synthase</fullName>
        <shortName evidence="7">HMBS</shortName>
    </alternativeName>
    <alternativeName>
        <fullName evidence="7">Pre-uroporphyrinogen synthase</fullName>
    </alternativeName>
</protein>
<dbReference type="EMBL" id="ADGQ01000071">
    <property type="protein sequence ID" value="EFM64054.1"/>
    <property type="molecule type" value="Genomic_DNA"/>
</dbReference>
<dbReference type="AlphaFoldDB" id="E0E4W2"/>
<accession>E0E4W2</accession>
<dbReference type="InterPro" id="IPR022419">
    <property type="entry name" value="Porphobilin_deaminase_cofac_BS"/>
</dbReference>
<dbReference type="Pfam" id="PF03900">
    <property type="entry name" value="Porphobil_deamC"/>
    <property type="match status" value="1"/>
</dbReference>
<dbReference type="Proteomes" id="UP000003244">
    <property type="component" value="Unassembled WGS sequence"/>
</dbReference>
<keyword evidence="4 7" id="KW-0808">Transferase</keyword>
<dbReference type="InterPro" id="IPR036803">
    <property type="entry name" value="Porphobilinogen_deaminase_C_sf"/>
</dbReference>
<evidence type="ECO:0000256" key="4">
    <source>
        <dbReference type="ARBA" id="ARBA00022679"/>
    </source>
</evidence>
<name>E0E4W2_9FIRM</name>
<dbReference type="RefSeq" id="WP_007791025.1">
    <property type="nucleotide sequence ID" value="NZ_ADGQ01000071.1"/>
</dbReference>
<dbReference type="PANTHER" id="PTHR11557:SF0">
    <property type="entry name" value="PORPHOBILINOGEN DEAMINASE"/>
    <property type="match status" value="1"/>
</dbReference>
<dbReference type="Gene3D" id="3.30.160.40">
    <property type="entry name" value="Porphobilinogen deaminase, C-terminal domain"/>
    <property type="match status" value="1"/>
</dbReference>
<feature type="domain" description="Porphobilinogen deaminase N-terminal" evidence="8">
    <location>
        <begin position="3"/>
        <end position="217"/>
    </location>
</feature>
<comment type="caution">
    <text evidence="10">The sequence shown here is derived from an EMBL/GenBank/DDBJ whole genome shotgun (WGS) entry which is preliminary data.</text>
</comment>
<comment type="catalytic activity">
    <reaction evidence="6 7">
        <text>4 porphobilinogen + H2O = hydroxymethylbilane + 4 NH4(+)</text>
        <dbReference type="Rhea" id="RHEA:13185"/>
        <dbReference type="ChEBI" id="CHEBI:15377"/>
        <dbReference type="ChEBI" id="CHEBI:28938"/>
        <dbReference type="ChEBI" id="CHEBI:57845"/>
        <dbReference type="ChEBI" id="CHEBI:58126"/>
        <dbReference type="EC" id="2.5.1.61"/>
    </reaction>
</comment>
<dbReference type="PANTHER" id="PTHR11557">
    <property type="entry name" value="PORPHOBILINOGEN DEAMINASE"/>
    <property type="match status" value="1"/>
</dbReference>
<dbReference type="InterPro" id="IPR000860">
    <property type="entry name" value="HemC"/>
</dbReference>
<proteinExistence type="inferred from homology"/>
<feature type="modified residue" description="S-(dipyrrolylmethanemethyl)cysteine" evidence="7">
    <location>
        <position position="247"/>
    </location>
</feature>
<evidence type="ECO:0000256" key="3">
    <source>
        <dbReference type="ARBA" id="ARBA00011245"/>
    </source>
</evidence>
<dbReference type="PRINTS" id="PR00151">
    <property type="entry name" value="PORPHBDMNASE"/>
</dbReference>
<comment type="similarity">
    <text evidence="2 7">Belongs to the HMBS family.</text>
</comment>
<keyword evidence="5 7" id="KW-0627">Porphyrin biosynthesis</keyword>
<evidence type="ECO:0000313" key="10">
    <source>
        <dbReference type="EMBL" id="EFM64054.1"/>
    </source>
</evidence>
<comment type="cofactor">
    <cofactor evidence="7">
        <name>dipyrromethane</name>
        <dbReference type="ChEBI" id="CHEBI:60342"/>
    </cofactor>
    <text evidence="7">Binds 1 dipyrromethane group covalently.</text>
</comment>
<evidence type="ECO:0000256" key="1">
    <source>
        <dbReference type="ARBA" id="ARBA00002869"/>
    </source>
</evidence>
<reference evidence="10 11" key="1">
    <citation type="submission" date="2010-08" db="EMBL/GenBank/DDBJ databases">
        <authorList>
            <person name="Harkins D.M."/>
            <person name="Madupu R."/>
            <person name="Durkin A.S."/>
            <person name="Torralba M."/>
            <person name="Methe B."/>
            <person name="Sutton G.G."/>
            <person name="Nelson K.E."/>
        </authorList>
    </citation>
    <scope>NUCLEOTIDE SEQUENCE [LARGE SCALE GENOMIC DNA]</scope>
    <source>
        <strain evidence="10 11">DSM 17678</strain>
    </source>
</reference>
<dbReference type="HAMAP" id="MF_00260">
    <property type="entry name" value="Porphobil_deam"/>
    <property type="match status" value="1"/>
</dbReference>
<organism evidence="10 11">
    <name type="scientific">Peptostreptococcus stomatis DSM 17678</name>
    <dbReference type="NCBI Taxonomy" id="596315"/>
    <lineage>
        <taxon>Bacteria</taxon>
        <taxon>Bacillati</taxon>
        <taxon>Bacillota</taxon>
        <taxon>Clostridia</taxon>
        <taxon>Peptostreptococcales</taxon>
        <taxon>Peptostreptococcaceae</taxon>
        <taxon>Peptostreptococcus</taxon>
    </lineage>
</organism>
<dbReference type="GO" id="GO:0005737">
    <property type="term" value="C:cytoplasm"/>
    <property type="evidence" value="ECO:0007669"/>
    <property type="project" value="UniProtKB-UniRule"/>
</dbReference>
<evidence type="ECO:0000259" key="9">
    <source>
        <dbReference type="Pfam" id="PF03900"/>
    </source>
</evidence>
<dbReference type="PROSITE" id="PS00533">
    <property type="entry name" value="PORPHOBILINOGEN_DEAM"/>
    <property type="match status" value="1"/>
</dbReference>
<dbReference type="EC" id="2.5.1.61" evidence="7"/>
<dbReference type="NCBIfam" id="TIGR00212">
    <property type="entry name" value="hemC"/>
    <property type="match status" value="1"/>
</dbReference>
<dbReference type="eggNOG" id="COG0181">
    <property type="taxonomic scope" value="Bacteria"/>
</dbReference>
<comment type="subunit">
    <text evidence="3 7">Monomer.</text>
</comment>
<dbReference type="GO" id="GO:0006782">
    <property type="term" value="P:protoporphyrinogen IX biosynthetic process"/>
    <property type="evidence" value="ECO:0007669"/>
    <property type="project" value="UniProtKB-UniRule"/>
</dbReference>
<dbReference type="Gene3D" id="3.40.190.10">
    <property type="entry name" value="Periplasmic binding protein-like II"/>
    <property type="match status" value="2"/>
</dbReference>
<dbReference type="SUPFAM" id="SSF53850">
    <property type="entry name" value="Periplasmic binding protein-like II"/>
    <property type="match status" value="1"/>
</dbReference>
<comment type="function">
    <text evidence="1 7">Tetrapolymerization of the monopyrrole PBG into the hydroxymethylbilane pre-uroporphyrinogen in several discrete steps.</text>
</comment>
<dbReference type="FunFam" id="3.40.190.10:FF:000005">
    <property type="entry name" value="Porphobilinogen deaminase"/>
    <property type="match status" value="1"/>
</dbReference>